<feature type="region of interest" description="Disordered" evidence="5">
    <location>
        <begin position="391"/>
        <end position="411"/>
    </location>
</feature>
<dbReference type="Gene3D" id="2.30.29.30">
    <property type="entry name" value="Pleckstrin-homology domain (PH domain)/Phosphotyrosine-binding domain (PTB)"/>
    <property type="match status" value="1"/>
</dbReference>
<reference evidence="6 7" key="1">
    <citation type="journal article" date="2020" name="G3 (Bethesda)">
        <title>Improved Reference Genome for Cyclotella cryptica CCMP332, a Model for Cell Wall Morphogenesis, Salinity Adaptation, and Lipid Production in Diatoms (Bacillariophyta).</title>
        <authorList>
            <person name="Roberts W.R."/>
            <person name="Downey K.M."/>
            <person name="Ruck E.C."/>
            <person name="Traller J.C."/>
            <person name="Alverson A.J."/>
        </authorList>
    </citation>
    <scope>NUCLEOTIDE SEQUENCE [LARGE SCALE GENOMIC DNA]</scope>
    <source>
        <strain evidence="6 7">CCMP332</strain>
    </source>
</reference>
<keyword evidence="4" id="KW-0539">Nucleus</keyword>
<feature type="compositionally biased region" description="Acidic residues" evidence="5">
    <location>
        <begin position="399"/>
        <end position="411"/>
    </location>
</feature>
<dbReference type="AlphaFoldDB" id="A0ABD3PF99"/>
<evidence type="ECO:0000313" key="7">
    <source>
        <dbReference type="Proteomes" id="UP001516023"/>
    </source>
</evidence>
<evidence type="ECO:0000256" key="5">
    <source>
        <dbReference type="SAM" id="MobiDB-lite"/>
    </source>
</evidence>
<proteinExistence type="predicted"/>
<comment type="caution">
    <text evidence="6">The sequence shown here is derived from an EMBL/GenBank/DDBJ whole genome shotgun (WGS) entry which is preliminary data.</text>
</comment>
<feature type="compositionally biased region" description="Polar residues" evidence="5">
    <location>
        <begin position="1"/>
        <end position="15"/>
    </location>
</feature>
<dbReference type="Proteomes" id="UP001516023">
    <property type="component" value="Unassembled WGS sequence"/>
</dbReference>
<evidence type="ECO:0000256" key="4">
    <source>
        <dbReference type="ARBA" id="ARBA00023242"/>
    </source>
</evidence>
<dbReference type="InterPro" id="IPR011993">
    <property type="entry name" value="PH-like_dom_sf"/>
</dbReference>
<keyword evidence="7" id="KW-1185">Reference proteome</keyword>
<dbReference type="EMBL" id="JABMIG020000195">
    <property type="protein sequence ID" value="KAL3786393.1"/>
    <property type="molecule type" value="Genomic_DNA"/>
</dbReference>
<evidence type="ECO:0000256" key="1">
    <source>
        <dbReference type="ARBA" id="ARBA00004123"/>
    </source>
</evidence>
<dbReference type="InterPro" id="IPR039924">
    <property type="entry name" value="ICln/Lot5/Saf5"/>
</dbReference>
<evidence type="ECO:0000313" key="6">
    <source>
        <dbReference type="EMBL" id="KAL3786393.1"/>
    </source>
</evidence>
<protein>
    <submittedName>
        <fullName evidence="6">Uncharacterized protein</fullName>
    </submittedName>
</protein>
<evidence type="ECO:0000256" key="3">
    <source>
        <dbReference type="ARBA" id="ARBA00022490"/>
    </source>
</evidence>
<keyword evidence="3" id="KW-0963">Cytoplasm</keyword>
<dbReference type="Pfam" id="PF03517">
    <property type="entry name" value="Voldacs"/>
    <property type="match status" value="1"/>
</dbReference>
<gene>
    <name evidence="6" type="ORF">HJC23_002950</name>
</gene>
<feature type="compositionally biased region" description="Basic and acidic residues" evidence="5">
    <location>
        <begin position="244"/>
        <end position="258"/>
    </location>
</feature>
<feature type="compositionally biased region" description="Acidic residues" evidence="5">
    <location>
        <begin position="115"/>
        <end position="127"/>
    </location>
</feature>
<evidence type="ECO:0000256" key="2">
    <source>
        <dbReference type="ARBA" id="ARBA00004496"/>
    </source>
</evidence>
<feature type="region of interest" description="Disordered" evidence="5">
    <location>
        <begin position="1"/>
        <end position="27"/>
    </location>
</feature>
<feature type="region of interest" description="Disordered" evidence="5">
    <location>
        <begin position="242"/>
        <end position="262"/>
    </location>
</feature>
<name>A0ABD3PF99_9STRA</name>
<dbReference type="GO" id="GO:0005634">
    <property type="term" value="C:nucleus"/>
    <property type="evidence" value="ECO:0007669"/>
    <property type="project" value="UniProtKB-SubCell"/>
</dbReference>
<organism evidence="6 7">
    <name type="scientific">Cyclotella cryptica</name>
    <dbReference type="NCBI Taxonomy" id="29204"/>
    <lineage>
        <taxon>Eukaryota</taxon>
        <taxon>Sar</taxon>
        <taxon>Stramenopiles</taxon>
        <taxon>Ochrophyta</taxon>
        <taxon>Bacillariophyta</taxon>
        <taxon>Coscinodiscophyceae</taxon>
        <taxon>Thalassiosirophycidae</taxon>
        <taxon>Stephanodiscales</taxon>
        <taxon>Stephanodiscaceae</taxon>
        <taxon>Cyclotella</taxon>
    </lineage>
</organism>
<dbReference type="GO" id="GO:0005737">
    <property type="term" value="C:cytoplasm"/>
    <property type="evidence" value="ECO:0007669"/>
    <property type="project" value="UniProtKB-SubCell"/>
</dbReference>
<accession>A0ABD3PF99</accession>
<sequence length="411" mass="44796">MPTNDANPIEQTICSSFPPLDPNGQPLSMTLRGSLAELGNLRTRLMDPFTRRALMQRSTVGHKFDDDEEDLQELEENDRLGGTENGGDQQTGLDNVASSVDDVSSSAKRRRDNGDNDIDDENDNDSDDDIPEDLLLFLPSIECTCSSWNMKDVSGDLVVTSLRILFIASVDNNGTSESCNDATIDARCIALHAVDSSSDEQECDALPHVYCQLSDPAGSEGDDVGCSSALGMVASANIMDENDHECTNNDDSMRKNTEDDSSEDNGVIEVYFKPVFCEHIFDKDQQSEACQLLFNALTKLASLNPADESDDGYNGGGGLFNMFSLMAGMGQYSNGGVIDGFDAAENDDLVFRLGGSNNFVENDDASEGAPEEERQAMLRRLDDVLIVPPEYEIPTSEDGQFDDAEDYDELL</sequence>
<comment type="subcellular location">
    <subcellularLocation>
        <location evidence="2">Cytoplasm</location>
    </subcellularLocation>
    <subcellularLocation>
        <location evidence="1">Nucleus</location>
    </subcellularLocation>
</comment>
<feature type="region of interest" description="Disordered" evidence="5">
    <location>
        <begin position="78"/>
        <end position="127"/>
    </location>
</feature>
<feature type="compositionally biased region" description="Low complexity" evidence="5">
    <location>
        <begin position="96"/>
        <end position="106"/>
    </location>
</feature>